<organism evidence="7 8">
    <name type="scientific">Fastidiosipila sanguinis</name>
    <dbReference type="NCBI Taxonomy" id="236753"/>
    <lineage>
        <taxon>Bacteria</taxon>
        <taxon>Bacillati</taxon>
        <taxon>Bacillota</taxon>
        <taxon>Clostridia</taxon>
        <taxon>Eubacteriales</taxon>
        <taxon>Oscillospiraceae</taxon>
        <taxon>Fastidiosipila</taxon>
    </lineage>
</organism>
<dbReference type="InterPro" id="IPR000741">
    <property type="entry name" value="FBA_I"/>
</dbReference>
<dbReference type="GO" id="GO:0004332">
    <property type="term" value="F:fructose-bisphosphate aldolase activity"/>
    <property type="evidence" value="ECO:0007669"/>
    <property type="project" value="UniProtKB-EC"/>
</dbReference>
<keyword evidence="8" id="KW-1185">Reference proteome</keyword>
<dbReference type="Proteomes" id="UP000237947">
    <property type="component" value="Chromosome"/>
</dbReference>
<dbReference type="OrthoDB" id="9813469at2"/>
<dbReference type="RefSeq" id="WP_106013104.1">
    <property type="nucleotide sequence ID" value="NZ_CP027226.1"/>
</dbReference>
<evidence type="ECO:0000256" key="6">
    <source>
        <dbReference type="ARBA" id="ARBA00029799"/>
    </source>
</evidence>
<dbReference type="AlphaFoldDB" id="A0A2S0KQ39"/>
<comment type="similarity">
    <text evidence="2">Belongs to the class I fructose-bisphosphate aldolase family.</text>
</comment>
<name>A0A2S0KQ39_9FIRM</name>
<keyword evidence="4" id="KW-0324">Glycolysis</keyword>
<sequence>MNKEMLDRMTNGKGFIAALDQSGGSTPKALAAYGISEDQYSTEEEMFDLVHEMRTRIITSPSFTSEKVLGAILFEQTMDRDIEGKETPTYLWDKGVIPFVKIDKGLADLENGVQLMKPNPGLDELLARAKSKGVFGTKERSFIKEYNEEGIAEAVKQQFEVGKQVAAHGLVPMLEPEVSIQAEDKAKIEEFMLQEIYKNLENNWEAGTPIMFKLTIPTEVNLYKELTQKPDVVRVVCLSGGYDADTANEKLAQNEGLIASFSRTFAAGLTADQTDEEFNAHMAETIEGIYEASIK</sequence>
<accession>A0A2S0KQ39</accession>
<reference evidence="8" key="1">
    <citation type="submission" date="2018-02" db="EMBL/GenBank/DDBJ databases">
        <authorList>
            <person name="Holder M.E."/>
            <person name="Ajami N.J."/>
            <person name="Petrosino J.F."/>
        </authorList>
    </citation>
    <scope>NUCLEOTIDE SEQUENCE [LARGE SCALE GENOMIC DNA]</scope>
    <source>
        <strain evidence="8">CCUG 47711</strain>
    </source>
</reference>
<evidence type="ECO:0000256" key="4">
    <source>
        <dbReference type="ARBA" id="ARBA00023152"/>
    </source>
</evidence>
<keyword evidence="5" id="KW-0456">Lyase</keyword>
<evidence type="ECO:0000313" key="7">
    <source>
        <dbReference type="EMBL" id="AVM43161.1"/>
    </source>
</evidence>
<dbReference type="EMBL" id="CP027226">
    <property type="protein sequence ID" value="AVM43161.1"/>
    <property type="molecule type" value="Genomic_DNA"/>
</dbReference>
<dbReference type="UniPathway" id="UPA00109">
    <property type="reaction ID" value="UER00183"/>
</dbReference>
<dbReference type="Pfam" id="PF00274">
    <property type="entry name" value="Glycolytic"/>
    <property type="match status" value="1"/>
</dbReference>
<comment type="pathway">
    <text evidence="1">Carbohydrate degradation; glycolysis; D-glyceraldehyde 3-phosphate and glycerone phosphate from D-glucose: step 4/4.</text>
</comment>
<evidence type="ECO:0000256" key="5">
    <source>
        <dbReference type="ARBA" id="ARBA00023239"/>
    </source>
</evidence>
<evidence type="ECO:0000256" key="1">
    <source>
        <dbReference type="ARBA" id="ARBA00004714"/>
    </source>
</evidence>
<dbReference type="Gene3D" id="3.20.20.70">
    <property type="entry name" value="Aldolase class I"/>
    <property type="match status" value="1"/>
</dbReference>
<dbReference type="PANTHER" id="PTHR11627">
    <property type="entry name" value="FRUCTOSE-BISPHOSPHATE ALDOLASE"/>
    <property type="match status" value="1"/>
</dbReference>
<evidence type="ECO:0000256" key="2">
    <source>
        <dbReference type="ARBA" id="ARBA00010387"/>
    </source>
</evidence>
<gene>
    <name evidence="7" type="ORF">C5Q98_07150</name>
</gene>
<dbReference type="EC" id="4.1.2.13" evidence="3"/>
<evidence type="ECO:0000256" key="3">
    <source>
        <dbReference type="ARBA" id="ARBA00013068"/>
    </source>
</evidence>
<dbReference type="GO" id="GO:0006096">
    <property type="term" value="P:glycolytic process"/>
    <property type="evidence" value="ECO:0007669"/>
    <property type="project" value="UniProtKB-UniPathway"/>
</dbReference>
<proteinExistence type="inferred from homology"/>
<dbReference type="NCBIfam" id="NF003784">
    <property type="entry name" value="PRK05377.1"/>
    <property type="match status" value="1"/>
</dbReference>
<dbReference type="SUPFAM" id="SSF51569">
    <property type="entry name" value="Aldolase"/>
    <property type="match status" value="1"/>
</dbReference>
<protein>
    <recommendedName>
        <fullName evidence="3">fructose-bisphosphate aldolase</fullName>
        <ecNumber evidence="3">4.1.2.13</ecNumber>
    </recommendedName>
    <alternativeName>
        <fullName evidence="6">Fructose-bisphosphate aldolase class I</fullName>
    </alternativeName>
</protein>
<dbReference type="KEGG" id="fsa:C5Q98_07150"/>
<evidence type="ECO:0000313" key="8">
    <source>
        <dbReference type="Proteomes" id="UP000237947"/>
    </source>
</evidence>
<dbReference type="InterPro" id="IPR013785">
    <property type="entry name" value="Aldolase_TIM"/>
</dbReference>